<accession>A0A5C6XRV0</accession>
<dbReference type="InterPro" id="IPR043739">
    <property type="entry name" value="DUF5684"/>
</dbReference>
<dbReference type="Proteomes" id="UP000321046">
    <property type="component" value="Unassembled WGS sequence"/>
</dbReference>
<protein>
    <submittedName>
        <fullName evidence="2">Signal peptidase I</fullName>
    </submittedName>
</protein>
<sequence>MLISLAISLGLTLVMIASMWKIFTKAGEPGWAAIVPVYNGIVLAKICGKEPWWGILLIVPFANLVAMIILSLALAEAFGKDTVWGLGLILLPIVFYPMLAFGNAQYQGRRAMPAGAY</sequence>
<evidence type="ECO:0000256" key="1">
    <source>
        <dbReference type="SAM" id="Phobius"/>
    </source>
</evidence>
<reference evidence="2 3" key="1">
    <citation type="submission" date="2019-08" db="EMBL/GenBank/DDBJ databases">
        <title>Bradymonadales sp. TMQ2.</title>
        <authorList>
            <person name="Liang Q."/>
        </authorList>
    </citation>
    <scope>NUCLEOTIDE SEQUENCE [LARGE SCALE GENOMIC DNA]</scope>
    <source>
        <strain evidence="2 3">TMQ2</strain>
    </source>
</reference>
<dbReference type="AlphaFoldDB" id="A0A5C6XRV0"/>
<dbReference type="EMBL" id="VOSL01000019">
    <property type="protein sequence ID" value="TXD41682.1"/>
    <property type="molecule type" value="Genomic_DNA"/>
</dbReference>
<evidence type="ECO:0000313" key="3">
    <source>
        <dbReference type="Proteomes" id="UP000321046"/>
    </source>
</evidence>
<dbReference type="OrthoDB" id="3637276at2"/>
<comment type="caution">
    <text evidence="2">The sequence shown here is derived from an EMBL/GenBank/DDBJ whole genome shotgun (WGS) entry which is preliminary data.</text>
</comment>
<feature type="transmembrane region" description="Helical" evidence="1">
    <location>
        <begin position="55"/>
        <end position="77"/>
    </location>
</feature>
<keyword evidence="1" id="KW-1133">Transmembrane helix</keyword>
<evidence type="ECO:0000313" key="2">
    <source>
        <dbReference type="EMBL" id="TXD41682.1"/>
    </source>
</evidence>
<keyword evidence="1" id="KW-0812">Transmembrane</keyword>
<name>A0A5C6XRV0_9DELT</name>
<dbReference type="Pfam" id="PF18936">
    <property type="entry name" value="DUF5684"/>
    <property type="match status" value="1"/>
</dbReference>
<organism evidence="2 3">
    <name type="scientific">Lujinxingia vulgaris</name>
    <dbReference type="NCBI Taxonomy" id="2600176"/>
    <lineage>
        <taxon>Bacteria</taxon>
        <taxon>Deltaproteobacteria</taxon>
        <taxon>Bradymonadales</taxon>
        <taxon>Lujinxingiaceae</taxon>
        <taxon>Lujinxingia</taxon>
    </lineage>
</organism>
<feature type="transmembrane region" description="Helical" evidence="1">
    <location>
        <begin position="83"/>
        <end position="102"/>
    </location>
</feature>
<gene>
    <name evidence="2" type="ORF">FRC96_04185</name>
</gene>
<keyword evidence="1" id="KW-0472">Membrane</keyword>
<proteinExistence type="predicted"/>